<name>A0ABX1URK6_9GAMM</name>
<gene>
    <name evidence="2" type="ORF">HLH15_04980</name>
</gene>
<feature type="domain" description="EAL" evidence="1">
    <location>
        <begin position="455"/>
        <end position="705"/>
    </location>
</feature>
<dbReference type="InterPro" id="IPR050706">
    <property type="entry name" value="Cyclic-di-GMP_PDE-like"/>
</dbReference>
<dbReference type="SMART" id="SM00052">
    <property type="entry name" value="EAL"/>
    <property type="match status" value="1"/>
</dbReference>
<dbReference type="PANTHER" id="PTHR33121">
    <property type="entry name" value="CYCLIC DI-GMP PHOSPHODIESTERASE PDEF"/>
    <property type="match status" value="1"/>
</dbReference>
<dbReference type="InterPro" id="IPR011006">
    <property type="entry name" value="CheY-like_superfamily"/>
</dbReference>
<comment type="caution">
    <text evidence="2">The sequence shown here is derived from an EMBL/GenBank/DDBJ whole genome shotgun (WGS) entry which is preliminary data.</text>
</comment>
<reference evidence="2 3" key="1">
    <citation type="submission" date="2020-04" db="EMBL/GenBank/DDBJ databases">
        <title>Acinetobacter Taxon 24.</title>
        <authorList>
            <person name="Nemec A."/>
            <person name="Radolfova-Krizova L."/>
            <person name="Higgins P.G."/>
            <person name="Spanelova P."/>
        </authorList>
    </citation>
    <scope>NUCLEOTIDE SEQUENCE [LARGE SCALE GENOMIC DNA]</scope>
    <source>
        <strain evidence="2 3">ANC 5084</strain>
    </source>
</reference>
<dbReference type="SUPFAM" id="SSF55785">
    <property type="entry name" value="PYP-like sensor domain (PAS domain)"/>
    <property type="match status" value="1"/>
</dbReference>
<dbReference type="SUPFAM" id="SSF141868">
    <property type="entry name" value="EAL domain-like"/>
    <property type="match status" value="1"/>
</dbReference>
<dbReference type="Pfam" id="PF00563">
    <property type="entry name" value="EAL"/>
    <property type="match status" value="1"/>
</dbReference>
<dbReference type="InterPro" id="IPR035919">
    <property type="entry name" value="EAL_sf"/>
</dbReference>
<proteinExistence type="predicted"/>
<dbReference type="Gene3D" id="3.20.20.450">
    <property type="entry name" value="EAL domain"/>
    <property type="match status" value="1"/>
</dbReference>
<evidence type="ECO:0000259" key="1">
    <source>
        <dbReference type="PROSITE" id="PS50883"/>
    </source>
</evidence>
<protein>
    <submittedName>
        <fullName evidence="2">EAL domain-containing protein</fullName>
    </submittedName>
</protein>
<dbReference type="InterPro" id="IPR035965">
    <property type="entry name" value="PAS-like_dom_sf"/>
</dbReference>
<dbReference type="EMBL" id="JABERJ010000009">
    <property type="protein sequence ID" value="NNH25846.1"/>
    <property type="molecule type" value="Genomic_DNA"/>
</dbReference>
<organism evidence="2 3">
    <name type="scientific">Acinetobacter terrestris</name>
    <dbReference type="NCBI Taxonomy" id="2529843"/>
    <lineage>
        <taxon>Bacteria</taxon>
        <taxon>Pseudomonadati</taxon>
        <taxon>Pseudomonadota</taxon>
        <taxon>Gammaproteobacteria</taxon>
        <taxon>Moraxellales</taxon>
        <taxon>Moraxellaceae</taxon>
        <taxon>Acinetobacter</taxon>
        <taxon>Acinetobacter Taxon 24</taxon>
    </lineage>
</organism>
<dbReference type="RefSeq" id="WP_171535967.1">
    <property type="nucleotide sequence ID" value="NZ_JABERJ010000009.1"/>
</dbReference>
<dbReference type="Gene3D" id="3.30.450.20">
    <property type="entry name" value="PAS domain"/>
    <property type="match status" value="1"/>
</dbReference>
<dbReference type="PANTHER" id="PTHR33121:SF70">
    <property type="entry name" value="SIGNALING PROTEIN YKOW"/>
    <property type="match status" value="1"/>
</dbReference>
<accession>A0ABX1URK6</accession>
<dbReference type="SUPFAM" id="SSF52172">
    <property type="entry name" value="CheY-like"/>
    <property type="match status" value="1"/>
</dbReference>
<sequence>MGSIEVRNPLLSKKLKRTETRLLIIDDNQIRFNQIRDLLTSNGHVVEAALLDDLQTFEKQLHQNWDLVIFGRAYDLKYEQALSLIQLSKQPNLPIILLKPEDYQADQYAAYIRKGVYDILNLDYPDRFYLGLLRALSLSRLMLTQQHLMDELESAQSHAQSLVHDSNKAIALIQEGIHIQANPEYLQLFGMKSEDDIVGLPLLDLLQPKDLNDFKLRFKKITQGQFDLGRLEIATLNEQVSVPNPLKIEFLPATDEDALQLTIDIETSESSNTASGTADKNTQKPNTYQLINRTVAQQPSYINALVLFSLASCPETIFEGNWVISKNYFSEIKTFLKEQTHVPLFKVSPGIFAALFQAESKAKLESKLISLSSLTKPQLLSVNQVSYPLNLRIGYAILDGEIRDESHFEEFIHSAYQTALPQNAPAVELNLGTHLDIPSMEIRHPEVKPLNSSPEFSLIRALEKSLDRGEIHLKYQQLYDKQDTNLYTYEVTSGFIFENSWKDLSSLRELAEDPELSIKLDRWILVESCKQLHNFITQYPEAKLIVNLNKEVLFHDRTFPEFISKLITIVRSKLTHPLILQFSEEDLTHNISEAQKHITQLCQFGAEVSLRDFGNTIYSESAIRQLNINCLTLHRTLTTMLNTEQSTQELQEKIKIFHEIKPVEIMLRELNDMTLFANAWNVDARFIQGDYFQKKLDHLIDVQDQ</sequence>
<dbReference type="InterPro" id="IPR001633">
    <property type="entry name" value="EAL_dom"/>
</dbReference>
<evidence type="ECO:0000313" key="3">
    <source>
        <dbReference type="Proteomes" id="UP000555322"/>
    </source>
</evidence>
<dbReference type="Proteomes" id="UP000555322">
    <property type="component" value="Unassembled WGS sequence"/>
</dbReference>
<evidence type="ECO:0000313" key="2">
    <source>
        <dbReference type="EMBL" id="NNH25846.1"/>
    </source>
</evidence>
<dbReference type="PROSITE" id="PS50883">
    <property type="entry name" value="EAL"/>
    <property type="match status" value="1"/>
</dbReference>
<keyword evidence="3" id="KW-1185">Reference proteome</keyword>